<dbReference type="PROSITE" id="PS50088">
    <property type="entry name" value="ANK_REPEAT"/>
    <property type="match status" value="1"/>
</dbReference>
<dbReference type="PANTHER" id="PTHR24180">
    <property type="entry name" value="CYCLIN-DEPENDENT KINASE INHIBITOR 2C-RELATED"/>
    <property type="match status" value="1"/>
</dbReference>
<keyword evidence="2" id="KW-0040">ANK repeat</keyword>
<name>A0A0G3FZV8_RACVI</name>
<dbReference type="GeneID" id="24528049"/>
<gene>
    <name evidence="3" type="ORF">RCNV-Herman-015</name>
</gene>
<dbReference type="SUPFAM" id="SSF48403">
    <property type="entry name" value="Ankyrin repeat"/>
    <property type="match status" value="1"/>
</dbReference>
<organismHost>
    <name type="scientific">Procyon lotor</name>
    <name type="common">Raccoon</name>
    <dbReference type="NCBI Taxonomy" id="9654"/>
</organismHost>
<dbReference type="SMART" id="SM00248">
    <property type="entry name" value="ANK"/>
    <property type="match status" value="5"/>
</dbReference>
<reference evidence="3 4" key="1">
    <citation type="journal article" date="2015" name="J. Gen. Virol.">
        <title>Genome sequence and comparative virulence of raccoonpox virus: the first North American poxvirus sequence.</title>
        <authorList>
            <person name="Fleischauer C."/>
            <person name="Upton C."/>
            <person name="Victoria J."/>
            <person name="Jones G.J."/>
            <person name="Roper R.L."/>
        </authorList>
    </citation>
    <scope>NUCLEOTIDE SEQUENCE [LARGE SCALE GENOMIC DNA]</scope>
    <source>
        <strain evidence="3 4">Herman</strain>
    </source>
</reference>
<sequence length="626" mass="74398">MGNNERYSKILYNSCKTFDIDACSAQSLIERGANPLYQYDDKTPLKVYVTKENVNIRTDIVVSLLSTVNYKNINDFNIFDYIHYDNIDIDLLRLLIRKGLEIKGCKNNTNIVEKYAMTKNPNIDVFKILFEQGIPMCSNMRYGYKIVIDRTSIDDDDYDYVTDYDVKIGKTALYYYIITRPCNGISLDVLNCLLSYEKDIRYYTYRSHTTLYYYIGRSDIKREIFDALFDDHYPVDERMYILTRYLRKQYRNKNYKFDNYIIDRLLDDFDHHNILNLCNMLRDNSALISIILKKYKYCIQDLLDEYILKKVYLNVVKNLVSEGAVLYRFDHINKYFLKLGDKDNRVVEYILKNGVDIIYPDDTYTNKINVMPLFSNIFLYNELLILRILKLCMPYIDINRLDCDGNSILYYCVNSGSVNIVKLLVDNGADINIVTNHGNTCIAMCIVMVRRCIPKISKKYINILEIIFRKLPTIECIKKSIEYLKNNGSYIFDESVKKLCIKYFTLIDYSYIFEAYRVYPSSIDYINECKNELDDMHRTKLHNVDMFTFMYKLNKHVKKRYVRHPVFTEWSKKQYKIYTETIDDINDFIKRSEEIYDLIEEVSVDNNLLSILPLEIKDLIFSYAFL</sequence>
<protein>
    <submittedName>
        <fullName evidence="3">Ankyrin repeat-containing protein</fullName>
    </submittedName>
</protein>
<dbReference type="RefSeq" id="YP_009143328.1">
    <property type="nucleotide sequence ID" value="NC_027213.1"/>
</dbReference>
<dbReference type="Proteomes" id="UP000101745">
    <property type="component" value="Segment"/>
</dbReference>
<organism evidence="3 4">
    <name type="scientific">Raccoon poxvirus</name>
    <name type="common">RCN</name>
    <dbReference type="NCBI Taxonomy" id="10256"/>
    <lineage>
        <taxon>Viruses</taxon>
        <taxon>Varidnaviria</taxon>
        <taxon>Bamfordvirae</taxon>
        <taxon>Nucleocytoviricota</taxon>
        <taxon>Pokkesviricetes</taxon>
        <taxon>Chitovirales</taxon>
        <taxon>Poxviridae</taxon>
        <taxon>Chordopoxvirinae</taxon>
        <taxon>Orthopoxvirus</taxon>
        <taxon>Orthopoxvirus raccoonpox</taxon>
    </lineage>
</organism>
<dbReference type="Pfam" id="PF12796">
    <property type="entry name" value="Ank_2"/>
    <property type="match status" value="1"/>
</dbReference>
<proteinExistence type="predicted"/>
<evidence type="ECO:0000313" key="4">
    <source>
        <dbReference type="Proteomes" id="UP000101745"/>
    </source>
</evidence>
<keyword evidence="1" id="KW-0677">Repeat</keyword>
<dbReference type="EMBL" id="KP143769">
    <property type="protein sequence ID" value="AKJ93649.1"/>
    <property type="molecule type" value="Genomic_DNA"/>
</dbReference>
<dbReference type="PANTHER" id="PTHR24180:SF45">
    <property type="entry name" value="POLY [ADP-RIBOSE] POLYMERASE TANKYRASE"/>
    <property type="match status" value="1"/>
</dbReference>
<keyword evidence="4" id="KW-1185">Reference proteome</keyword>
<evidence type="ECO:0000256" key="2">
    <source>
        <dbReference type="ARBA" id="ARBA00023043"/>
    </source>
</evidence>
<evidence type="ECO:0000256" key="1">
    <source>
        <dbReference type="ARBA" id="ARBA00022737"/>
    </source>
</evidence>
<dbReference type="InterPro" id="IPR051637">
    <property type="entry name" value="Ank_repeat_dom-contain_49"/>
</dbReference>
<dbReference type="InterPro" id="IPR002110">
    <property type="entry name" value="Ankyrin_rpt"/>
</dbReference>
<dbReference type="OrthoDB" id="4318at10239"/>
<dbReference type="KEGG" id="vg:24528049"/>
<accession>A0A0G3FZV8</accession>
<evidence type="ECO:0000313" key="3">
    <source>
        <dbReference type="EMBL" id="AKJ93649.1"/>
    </source>
</evidence>
<dbReference type="InterPro" id="IPR036770">
    <property type="entry name" value="Ankyrin_rpt-contain_sf"/>
</dbReference>
<dbReference type="Gene3D" id="1.25.40.20">
    <property type="entry name" value="Ankyrin repeat-containing domain"/>
    <property type="match status" value="2"/>
</dbReference>
<dbReference type="PROSITE" id="PS50297">
    <property type="entry name" value="ANK_REP_REGION"/>
    <property type="match status" value="1"/>
</dbReference>